<dbReference type="Proteomes" id="UP000685013">
    <property type="component" value="Chromosome 7"/>
</dbReference>
<evidence type="ECO:0000313" key="3">
    <source>
        <dbReference type="Proteomes" id="UP000685013"/>
    </source>
</evidence>
<evidence type="ECO:0000313" key="2">
    <source>
        <dbReference type="EMBL" id="KAG6594513.1"/>
    </source>
</evidence>
<sequence length="134" mass="14441">MLTYVVLGEGMLVLRMMALPSSQEDMKRCSNGSRDREGHLSGQAPPDDHVRRDYIVVTVPFLVQLPGVGGGTENGFWDFDGETRGGGMFVVVFGVPMRCDGDLGMVEGRVEEAAAVVGEDDVGFVEFFSHGIGN</sequence>
<reference evidence="2 3" key="1">
    <citation type="journal article" date="2021" name="Hortic Res">
        <title>The domestication of Cucurbita argyrosperma as revealed by the genome of its wild relative.</title>
        <authorList>
            <person name="Barrera-Redondo J."/>
            <person name="Sanchez-de la Vega G."/>
            <person name="Aguirre-Liguori J.A."/>
            <person name="Castellanos-Morales G."/>
            <person name="Gutierrez-Guerrero Y.T."/>
            <person name="Aguirre-Dugua X."/>
            <person name="Aguirre-Planter E."/>
            <person name="Tenaillon M.I."/>
            <person name="Lira-Saade R."/>
            <person name="Eguiarte L.E."/>
        </authorList>
    </citation>
    <scope>NUCLEOTIDE SEQUENCE [LARGE SCALE GENOMIC DNA]</scope>
    <source>
        <strain evidence="2">JBR-2021</strain>
    </source>
</reference>
<feature type="region of interest" description="Disordered" evidence="1">
    <location>
        <begin position="24"/>
        <end position="47"/>
    </location>
</feature>
<dbReference type="EMBL" id="JAGKQH010000007">
    <property type="protein sequence ID" value="KAG6594513.1"/>
    <property type="molecule type" value="Genomic_DNA"/>
</dbReference>
<gene>
    <name evidence="2" type="ORF">SDJN03_11066</name>
</gene>
<organism evidence="2 3">
    <name type="scientific">Cucurbita argyrosperma subsp. sororia</name>
    <dbReference type="NCBI Taxonomy" id="37648"/>
    <lineage>
        <taxon>Eukaryota</taxon>
        <taxon>Viridiplantae</taxon>
        <taxon>Streptophyta</taxon>
        <taxon>Embryophyta</taxon>
        <taxon>Tracheophyta</taxon>
        <taxon>Spermatophyta</taxon>
        <taxon>Magnoliopsida</taxon>
        <taxon>eudicotyledons</taxon>
        <taxon>Gunneridae</taxon>
        <taxon>Pentapetalae</taxon>
        <taxon>rosids</taxon>
        <taxon>fabids</taxon>
        <taxon>Cucurbitales</taxon>
        <taxon>Cucurbitaceae</taxon>
        <taxon>Cucurbiteae</taxon>
        <taxon>Cucurbita</taxon>
    </lineage>
</organism>
<feature type="non-terminal residue" evidence="2">
    <location>
        <position position="1"/>
    </location>
</feature>
<protein>
    <submittedName>
        <fullName evidence="2">Uncharacterized protein</fullName>
    </submittedName>
</protein>
<accession>A0AAV6NBL8</accession>
<evidence type="ECO:0000256" key="1">
    <source>
        <dbReference type="SAM" id="MobiDB-lite"/>
    </source>
</evidence>
<comment type="caution">
    <text evidence="2">The sequence shown here is derived from an EMBL/GenBank/DDBJ whole genome shotgun (WGS) entry which is preliminary data.</text>
</comment>
<name>A0AAV6NBL8_9ROSI</name>
<feature type="compositionally biased region" description="Basic and acidic residues" evidence="1">
    <location>
        <begin position="24"/>
        <end position="39"/>
    </location>
</feature>
<dbReference type="AlphaFoldDB" id="A0AAV6NBL8"/>
<proteinExistence type="predicted"/>
<keyword evidence="3" id="KW-1185">Reference proteome</keyword>